<reference evidence="1" key="1">
    <citation type="submission" date="2014-11" db="EMBL/GenBank/DDBJ databases">
        <authorList>
            <person name="Amaro Gonzalez C."/>
        </authorList>
    </citation>
    <scope>NUCLEOTIDE SEQUENCE</scope>
</reference>
<sequence length="67" mass="7608">MTLHYITLHYITLHYISLHYITFHYSVGVLIRTVTSVVTSWVEGRGGEGQPKVNCTIQAHIGNTEHL</sequence>
<organism evidence="1">
    <name type="scientific">Anguilla anguilla</name>
    <name type="common">European freshwater eel</name>
    <name type="synonym">Muraena anguilla</name>
    <dbReference type="NCBI Taxonomy" id="7936"/>
    <lineage>
        <taxon>Eukaryota</taxon>
        <taxon>Metazoa</taxon>
        <taxon>Chordata</taxon>
        <taxon>Craniata</taxon>
        <taxon>Vertebrata</taxon>
        <taxon>Euteleostomi</taxon>
        <taxon>Actinopterygii</taxon>
        <taxon>Neopterygii</taxon>
        <taxon>Teleostei</taxon>
        <taxon>Anguilliformes</taxon>
        <taxon>Anguillidae</taxon>
        <taxon>Anguilla</taxon>
    </lineage>
</organism>
<protein>
    <submittedName>
        <fullName evidence="1">Uncharacterized protein</fullName>
    </submittedName>
</protein>
<proteinExistence type="predicted"/>
<dbReference type="AlphaFoldDB" id="A0A0E9T164"/>
<reference evidence="1" key="2">
    <citation type="journal article" date="2015" name="Fish Shellfish Immunol.">
        <title>Early steps in the European eel (Anguilla anguilla)-Vibrio vulnificus interaction in the gills: Role of the RtxA13 toxin.</title>
        <authorList>
            <person name="Callol A."/>
            <person name="Pajuelo D."/>
            <person name="Ebbesson L."/>
            <person name="Teles M."/>
            <person name="MacKenzie S."/>
            <person name="Amaro C."/>
        </authorList>
    </citation>
    <scope>NUCLEOTIDE SEQUENCE</scope>
</reference>
<evidence type="ECO:0000313" key="1">
    <source>
        <dbReference type="EMBL" id="JAH47222.1"/>
    </source>
</evidence>
<dbReference type="EMBL" id="GBXM01061355">
    <property type="protein sequence ID" value="JAH47222.1"/>
    <property type="molecule type" value="Transcribed_RNA"/>
</dbReference>
<name>A0A0E9T164_ANGAN</name>
<accession>A0A0E9T164</accession>